<feature type="compositionally biased region" description="Basic and acidic residues" evidence="1">
    <location>
        <begin position="1"/>
        <end position="19"/>
    </location>
</feature>
<reference evidence="2" key="1">
    <citation type="submission" date="2019-08" db="EMBL/GenBank/DDBJ databases">
        <authorList>
            <person name="Kucharzyk K."/>
            <person name="Murdoch R.W."/>
            <person name="Higgins S."/>
            <person name="Loffler F."/>
        </authorList>
    </citation>
    <scope>NUCLEOTIDE SEQUENCE</scope>
</reference>
<accession>A0A644XU54</accession>
<sequence length="60" mass="6527">MLMRRISEPRSTKGEDIRNENVMPTGSPALEKPINSGMDEQEQKGVTVPSSAANVFAVKP</sequence>
<proteinExistence type="predicted"/>
<evidence type="ECO:0000256" key="1">
    <source>
        <dbReference type="SAM" id="MobiDB-lite"/>
    </source>
</evidence>
<name>A0A644XU54_9ZZZZ</name>
<evidence type="ECO:0000313" key="2">
    <source>
        <dbReference type="EMBL" id="MPM19308.1"/>
    </source>
</evidence>
<protein>
    <submittedName>
        <fullName evidence="2">Uncharacterized protein</fullName>
    </submittedName>
</protein>
<dbReference type="EMBL" id="VSSQ01003151">
    <property type="protein sequence ID" value="MPM19308.1"/>
    <property type="molecule type" value="Genomic_DNA"/>
</dbReference>
<comment type="caution">
    <text evidence="2">The sequence shown here is derived from an EMBL/GenBank/DDBJ whole genome shotgun (WGS) entry which is preliminary data.</text>
</comment>
<feature type="region of interest" description="Disordered" evidence="1">
    <location>
        <begin position="1"/>
        <end position="48"/>
    </location>
</feature>
<dbReference type="AlphaFoldDB" id="A0A644XU54"/>
<gene>
    <name evidence="2" type="ORF">SDC9_65731</name>
</gene>
<organism evidence="2">
    <name type="scientific">bioreactor metagenome</name>
    <dbReference type="NCBI Taxonomy" id="1076179"/>
    <lineage>
        <taxon>unclassified sequences</taxon>
        <taxon>metagenomes</taxon>
        <taxon>ecological metagenomes</taxon>
    </lineage>
</organism>